<evidence type="ECO:0000313" key="1">
    <source>
        <dbReference type="EMBL" id="EJK66376.1"/>
    </source>
</evidence>
<accession>K0SZA3</accession>
<comment type="caution">
    <text evidence="1">The sequence shown here is derived from an EMBL/GenBank/DDBJ whole genome shotgun (WGS) entry which is preliminary data.</text>
</comment>
<evidence type="ECO:0000313" key="2">
    <source>
        <dbReference type="Proteomes" id="UP000266841"/>
    </source>
</evidence>
<dbReference type="AlphaFoldDB" id="K0SZA3"/>
<keyword evidence="2" id="KW-1185">Reference proteome</keyword>
<sequence length="364" mass="40463">MSSDPQQPKPKRKYKPRSAVYDPCTVRPYNRYNIFFILERELAVQSNSDCRPSFEGLPDFVTGFEGLDIPDELPPRYAHLELSSGWYLPARNTSRKHNKSHGVMTFSELSRSIAKAYKKVDQKTFRYIDVVSKAMIKRSHEIKKAGGIAGQTARTYSSNKSISKVPKASRRISVEARTNEVQDYNQNELDSTIVSQLDETTHVDEQTEIEPEDIPSLASALVPIVPISDEGGSKSGSGRLRVPCGRYLPAVVPSGSLEPVASRSLEEAVMTNEEPQESLTQVDISDHDILRMWLDSTLDHDDPPTGVVVGRVVDQAYGAMTMKPLLAYTLAPMHLPAFYIPRGSGKTTWEPTSTSTSTATPRFL</sequence>
<organism evidence="1 2">
    <name type="scientific">Thalassiosira oceanica</name>
    <name type="common">Marine diatom</name>
    <dbReference type="NCBI Taxonomy" id="159749"/>
    <lineage>
        <taxon>Eukaryota</taxon>
        <taxon>Sar</taxon>
        <taxon>Stramenopiles</taxon>
        <taxon>Ochrophyta</taxon>
        <taxon>Bacillariophyta</taxon>
        <taxon>Coscinodiscophyceae</taxon>
        <taxon>Thalassiosirophycidae</taxon>
        <taxon>Thalassiosirales</taxon>
        <taxon>Thalassiosiraceae</taxon>
        <taxon>Thalassiosira</taxon>
    </lineage>
</organism>
<feature type="non-terminal residue" evidence="1">
    <location>
        <position position="364"/>
    </location>
</feature>
<dbReference type="OrthoDB" id="54709at2759"/>
<gene>
    <name evidence="1" type="ORF">THAOC_12708</name>
</gene>
<protein>
    <submittedName>
        <fullName evidence="1">Uncharacterized protein</fullName>
    </submittedName>
</protein>
<dbReference type="Proteomes" id="UP000266841">
    <property type="component" value="Unassembled WGS sequence"/>
</dbReference>
<proteinExistence type="predicted"/>
<dbReference type="EMBL" id="AGNL01015018">
    <property type="protein sequence ID" value="EJK66376.1"/>
    <property type="molecule type" value="Genomic_DNA"/>
</dbReference>
<name>K0SZA3_THAOC</name>
<reference evidence="1 2" key="1">
    <citation type="journal article" date="2012" name="Genome Biol.">
        <title>Genome and low-iron response of an oceanic diatom adapted to chronic iron limitation.</title>
        <authorList>
            <person name="Lommer M."/>
            <person name="Specht M."/>
            <person name="Roy A.S."/>
            <person name="Kraemer L."/>
            <person name="Andreson R."/>
            <person name="Gutowska M.A."/>
            <person name="Wolf J."/>
            <person name="Bergner S.V."/>
            <person name="Schilhabel M.B."/>
            <person name="Klostermeier U.C."/>
            <person name="Beiko R.G."/>
            <person name="Rosenstiel P."/>
            <person name="Hippler M."/>
            <person name="Laroche J."/>
        </authorList>
    </citation>
    <scope>NUCLEOTIDE SEQUENCE [LARGE SCALE GENOMIC DNA]</scope>
    <source>
        <strain evidence="1 2">CCMP1005</strain>
    </source>
</reference>